<feature type="transmembrane region" description="Helical" evidence="2">
    <location>
        <begin position="40"/>
        <end position="61"/>
    </location>
</feature>
<dbReference type="Proteomes" id="UP001320168">
    <property type="component" value="Unassembled WGS sequence"/>
</dbReference>
<name>A0ABS9A5G2_9GAMM</name>
<evidence type="ECO:0000256" key="1">
    <source>
        <dbReference type="SAM" id="MobiDB-lite"/>
    </source>
</evidence>
<feature type="domain" description="DUF1468" evidence="3">
    <location>
        <begin position="9"/>
        <end position="178"/>
    </location>
</feature>
<protein>
    <submittedName>
        <fullName evidence="4">Tripartite tricarboxylate transporter TctB family protein</fullName>
    </submittedName>
</protein>
<dbReference type="EMBL" id="JABFTX010000003">
    <property type="protein sequence ID" value="MCE8003996.1"/>
    <property type="molecule type" value="Genomic_DNA"/>
</dbReference>
<keyword evidence="2" id="KW-0472">Membrane</keyword>
<sequence length="178" mass="18963">MQARIYIFAVAVILLALASLPLTLQFPSSAQVSTFIGPRVWPLLLTVLLLLFGGALLVMTWRDGRRRAQQPLQDGNSQYAVSADDPQAGSSVSDTAEAPAPAWTLSLAATRHWWLMAATVGYTLLMSVIGFVAASAIFTLLCTLLLGARSWLVIGITVVVAVALMQGVFVTLLGIPLP</sequence>
<organism evidence="4 5">
    <name type="scientific">Billgrantia ethanolica</name>
    <dbReference type="NCBI Taxonomy" id="2733486"/>
    <lineage>
        <taxon>Bacteria</taxon>
        <taxon>Pseudomonadati</taxon>
        <taxon>Pseudomonadota</taxon>
        <taxon>Gammaproteobacteria</taxon>
        <taxon>Oceanospirillales</taxon>
        <taxon>Halomonadaceae</taxon>
        <taxon>Billgrantia</taxon>
    </lineage>
</organism>
<proteinExistence type="predicted"/>
<comment type="caution">
    <text evidence="4">The sequence shown here is derived from an EMBL/GenBank/DDBJ whole genome shotgun (WGS) entry which is preliminary data.</text>
</comment>
<feature type="region of interest" description="Disordered" evidence="1">
    <location>
        <begin position="71"/>
        <end position="95"/>
    </location>
</feature>
<feature type="compositionally biased region" description="Polar residues" evidence="1">
    <location>
        <begin position="71"/>
        <end position="80"/>
    </location>
</feature>
<evidence type="ECO:0000313" key="4">
    <source>
        <dbReference type="EMBL" id="MCE8003996.1"/>
    </source>
</evidence>
<evidence type="ECO:0000259" key="3">
    <source>
        <dbReference type="Pfam" id="PF07331"/>
    </source>
</evidence>
<evidence type="ECO:0000313" key="5">
    <source>
        <dbReference type="Proteomes" id="UP001320168"/>
    </source>
</evidence>
<keyword evidence="5" id="KW-1185">Reference proteome</keyword>
<gene>
    <name evidence="4" type="ORF">HOP53_14220</name>
</gene>
<keyword evidence="2" id="KW-0812">Transmembrane</keyword>
<feature type="transmembrane region" description="Helical" evidence="2">
    <location>
        <begin position="152"/>
        <end position="175"/>
    </location>
</feature>
<accession>A0ABS9A5G2</accession>
<evidence type="ECO:0000256" key="2">
    <source>
        <dbReference type="SAM" id="Phobius"/>
    </source>
</evidence>
<dbReference type="Pfam" id="PF07331">
    <property type="entry name" value="TctB"/>
    <property type="match status" value="1"/>
</dbReference>
<dbReference type="InterPro" id="IPR009936">
    <property type="entry name" value="DUF1468"/>
</dbReference>
<reference evidence="4 5" key="1">
    <citation type="journal article" date="2021" name="Front. Microbiol.">
        <title>Aerobic Denitrification and Heterotrophic Sulfur Oxidation in the Genus Halomonas Revealed by Six Novel Species Characterizations and Genome-Based Analysis.</title>
        <authorList>
            <person name="Wang L."/>
            <person name="Shao Z."/>
        </authorList>
    </citation>
    <scope>NUCLEOTIDE SEQUENCE [LARGE SCALE GENOMIC DNA]</scope>
    <source>
        <strain evidence="4 5">MCCC 1A11081</strain>
    </source>
</reference>
<dbReference type="RefSeq" id="WP_234270641.1">
    <property type="nucleotide sequence ID" value="NZ_JABFTX010000003.1"/>
</dbReference>
<feature type="transmembrane region" description="Helical" evidence="2">
    <location>
        <begin position="113"/>
        <end position="146"/>
    </location>
</feature>
<keyword evidence="2" id="KW-1133">Transmembrane helix</keyword>